<dbReference type="InterPro" id="IPR032331">
    <property type="entry name" value="DUF4856"/>
</dbReference>
<comment type="caution">
    <text evidence="2">The sequence shown here is derived from an EMBL/GenBank/DDBJ whole genome shotgun (WGS) entry which is preliminary data.</text>
</comment>
<dbReference type="EMBL" id="QFRJ01000013">
    <property type="protein sequence ID" value="PWH82915.1"/>
    <property type="molecule type" value="Genomic_DNA"/>
</dbReference>
<feature type="signal peptide" evidence="1">
    <location>
        <begin position="1"/>
        <end position="19"/>
    </location>
</feature>
<dbReference type="RefSeq" id="WP_109360356.1">
    <property type="nucleotide sequence ID" value="NZ_QFRJ01000013.1"/>
</dbReference>
<dbReference type="OrthoDB" id="5498726at2"/>
<dbReference type="Proteomes" id="UP000245370">
    <property type="component" value="Unassembled WGS sequence"/>
</dbReference>
<evidence type="ECO:0000313" key="3">
    <source>
        <dbReference type="Proteomes" id="UP000245370"/>
    </source>
</evidence>
<evidence type="ECO:0000256" key="1">
    <source>
        <dbReference type="SAM" id="SignalP"/>
    </source>
</evidence>
<sequence length="384" mass="41882">MIRKIFVFTAAAAATMLVACKKEGCTDENAMNYSTEAKKDDGSCVYSSAGEDAYTVPTTYVFTDANGNSTVSYGGQIDRLSQLEEMVVVMKSGTEGMVSEQDLLDMYANTGDNGAGNFSFSSSKQLENKTFTNDVQMFKDWMADLVVASNDFASTAADGQAGVLTSGTSKYLFDANGYEPVQLIEKGLMGAIFMNQAVNGYFAEGKMNVDNSDAVDAAAGKYYTTMEHHFDEAFGYFGVEIDFPSSIPSSFWGKYCDKQDADLGSNAIMMNNFLKGRAAISNDDMATRDAAIKEIRLMWETISAKQAVYYLNSAKAQLGSDNAKAFHALSEAYAFAWNLRYAPLETRRMSQGEHATLMNMFPSNMWDITVADINAIAASIDGKF</sequence>
<feature type="chain" id="PRO_5015508778" evidence="1">
    <location>
        <begin position="20"/>
        <end position="384"/>
    </location>
</feature>
<keyword evidence="3" id="KW-1185">Reference proteome</keyword>
<dbReference type="PROSITE" id="PS51257">
    <property type="entry name" value="PROKAR_LIPOPROTEIN"/>
    <property type="match status" value="1"/>
</dbReference>
<reference evidence="2 3" key="1">
    <citation type="submission" date="2018-05" db="EMBL/GenBank/DDBJ databases">
        <title>Brumimicrobium oceani sp. nov., isolated from coastal sediment.</title>
        <authorList>
            <person name="Kou Y."/>
        </authorList>
    </citation>
    <scope>NUCLEOTIDE SEQUENCE [LARGE SCALE GENOMIC DNA]</scope>
    <source>
        <strain evidence="2 3">C305</strain>
    </source>
</reference>
<evidence type="ECO:0000313" key="2">
    <source>
        <dbReference type="EMBL" id="PWH82915.1"/>
    </source>
</evidence>
<dbReference type="AlphaFoldDB" id="A0A2U2X546"/>
<dbReference type="Pfam" id="PF16148">
    <property type="entry name" value="DUF4856"/>
    <property type="match status" value="1"/>
</dbReference>
<gene>
    <name evidence="2" type="ORF">DIT68_13545</name>
</gene>
<proteinExistence type="predicted"/>
<name>A0A2U2X546_9FLAO</name>
<protein>
    <submittedName>
        <fullName evidence="2">DUF4856 domain-containing protein</fullName>
    </submittedName>
</protein>
<accession>A0A2U2X546</accession>
<keyword evidence="1" id="KW-0732">Signal</keyword>
<reference evidence="2 3" key="2">
    <citation type="submission" date="2018-05" db="EMBL/GenBank/DDBJ databases">
        <authorList>
            <person name="Lanie J.A."/>
            <person name="Ng W.-L."/>
            <person name="Kazmierczak K.M."/>
            <person name="Andrzejewski T.M."/>
            <person name="Davidsen T.M."/>
            <person name="Wayne K.J."/>
            <person name="Tettelin H."/>
            <person name="Glass J.I."/>
            <person name="Rusch D."/>
            <person name="Podicherti R."/>
            <person name="Tsui H.-C.T."/>
            <person name="Winkler M.E."/>
        </authorList>
    </citation>
    <scope>NUCLEOTIDE SEQUENCE [LARGE SCALE GENOMIC DNA]</scope>
    <source>
        <strain evidence="2 3">C305</strain>
    </source>
</reference>
<organism evidence="2 3">
    <name type="scientific">Brumimicrobium oceani</name>
    <dbReference type="NCBI Taxonomy" id="2100725"/>
    <lineage>
        <taxon>Bacteria</taxon>
        <taxon>Pseudomonadati</taxon>
        <taxon>Bacteroidota</taxon>
        <taxon>Flavobacteriia</taxon>
        <taxon>Flavobacteriales</taxon>
        <taxon>Crocinitomicaceae</taxon>
        <taxon>Brumimicrobium</taxon>
    </lineage>
</organism>